<comment type="catalytic activity">
    <reaction evidence="1">
        <text>2-phosphoglycolate + H2O = glycolate + phosphate</text>
        <dbReference type="Rhea" id="RHEA:14369"/>
        <dbReference type="ChEBI" id="CHEBI:15377"/>
        <dbReference type="ChEBI" id="CHEBI:29805"/>
        <dbReference type="ChEBI" id="CHEBI:43474"/>
        <dbReference type="ChEBI" id="CHEBI:58033"/>
        <dbReference type="EC" id="3.1.3.18"/>
    </reaction>
</comment>
<proteinExistence type="inferred from homology"/>
<reference evidence="5" key="2">
    <citation type="submission" date="2021-04" db="EMBL/GenBank/DDBJ databases">
        <authorList>
            <person name="Gilroy R."/>
        </authorList>
    </citation>
    <scope>NUCLEOTIDE SEQUENCE</scope>
    <source>
        <strain evidence="5">ChiHecec2B26-446</strain>
    </source>
</reference>
<dbReference type="SUPFAM" id="SSF56784">
    <property type="entry name" value="HAD-like"/>
    <property type="match status" value="1"/>
</dbReference>
<dbReference type="GO" id="GO:0006281">
    <property type="term" value="P:DNA repair"/>
    <property type="evidence" value="ECO:0007669"/>
    <property type="project" value="TreeGrafter"/>
</dbReference>
<reference evidence="5" key="1">
    <citation type="journal article" date="2021" name="PeerJ">
        <title>Extensive microbial diversity within the chicken gut microbiome revealed by metagenomics and culture.</title>
        <authorList>
            <person name="Gilroy R."/>
            <person name="Ravi A."/>
            <person name="Getino M."/>
            <person name="Pursley I."/>
            <person name="Horton D.L."/>
            <person name="Alikhan N.F."/>
            <person name="Baker D."/>
            <person name="Gharbi K."/>
            <person name="Hall N."/>
            <person name="Watson M."/>
            <person name="Adriaenssens E.M."/>
            <person name="Foster-Nyarko E."/>
            <person name="Jarju S."/>
            <person name="Secka A."/>
            <person name="Antonio M."/>
            <person name="Oren A."/>
            <person name="Chaudhuri R.R."/>
            <person name="La Ragione R."/>
            <person name="Hildebrand F."/>
            <person name="Pallen M.J."/>
        </authorList>
    </citation>
    <scope>NUCLEOTIDE SEQUENCE</scope>
    <source>
        <strain evidence="5">ChiHecec2B26-446</strain>
    </source>
</reference>
<dbReference type="Pfam" id="PF00702">
    <property type="entry name" value="Hydrolase"/>
    <property type="match status" value="1"/>
</dbReference>
<comment type="pathway">
    <text evidence="2">Organic acid metabolism; glycolate biosynthesis; glycolate from 2-phosphoglycolate: step 1/1.</text>
</comment>
<dbReference type="InterPro" id="IPR023198">
    <property type="entry name" value="PGP-like_dom2"/>
</dbReference>
<dbReference type="EMBL" id="DXHV01000062">
    <property type="protein sequence ID" value="HIW00798.1"/>
    <property type="molecule type" value="Genomic_DNA"/>
</dbReference>
<dbReference type="Proteomes" id="UP000886752">
    <property type="component" value="Unassembled WGS sequence"/>
</dbReference>
<dbReference type="SFLD" id="SFLDG01129">
    <property type="entry name" value="C1.5:_HAD__Beta-PGM__Phosphata"/>
    <property type="match status" value="1"/>
</dbReference>
<dbReference type="Gene3D" id="3.40.50.1000">
    <property type="entry name" value="HAD superfamily/HAD-like"/>
    <property type="match status" value="1"/>
</dbReference>
<evidence type="ECO:0000256" key="3">
    <source>
        <dbReference type="ARBA" id="ARBA00006171"/>
    </source>
</evidence>
<accession>A0A9D1TPL2</accession>
<sequence length="212" mass="23756">MSLKCLVFDCDGVILDSVPTKTRAFARLAEPYGAEARDRFVMYHATHGGVSRYRKFAWFFQEVLGREITEEESRAWGERFAEYALDEVKRCPLIEGIERTLKHWHGTLPMCVCSGTPTEELVQVLTLRNLAPYFDLILGSPPAKAEVLANIVRQMQMDPADVLMVGDASTDRDAAEKVGTQFYGCGHDLKNDGLFPWGETLAGLDDWIAAHV</sequence>
<dbReference type="PANTHER" id="PTHR43434:SF1">
    <property type="entry name" value="PHOSPHOGLYCOLATE PHOSPHATASE"/>
    <property type="match status" value="1"/>
</dbReference>
<evidence type="ECO:0000256" key="2">
    <source>
        <dbReference type="ARBA" id="ARBA00004818"/>
    </source>
</evidence>
<keyword evidence="5" id="KW-0378">Hydrolase</keyword>
<dbReference type="InterPro" id="IPR023214">
    <property type="entry name" value="HAD_sf"/>
</dbReference>
<evidence type="ECO:0000256" key="1">
    <source>
        <dbReference type="ARBA" id="ARBA00000830"/>
    </source>
</evidence>
<dbReference type="AlphaFoldDB" id="A0A9D1TPL2"/>
<protein>
    <recommendedName>
        <fullName evidence="4">phosphoglycolate phosphatase</fullName>
        <ecNumber evidence="4">3.1.3.18</ecNumber>
    </recommendedName>
</protein>
<organism evidence="5 6">
    <name type="scientific">Candidatus Desulfovibrio intestinipullorum</name>
    <dbReference type="NCBI Taxonomy" id="2838536"/>
    <lineage>
        <taxon>Bacteria</taxon>
        <taxon>Pseudomonadati</taxon>
        <taxon>Thermodesulfobacteriota</taxon>
        <taxon>Desulfovibrionia</taxon>
        <taxon>Desulfovibrionales</taxon>
        <taxon>Desulfovibrionaceae</taxon>
        <taxon>Desulfovibrio</taxon>
    </lineage>
</organism>
<name>A0A9D1TPL2_9BACT</name>
<comment type="caution">
    <text evidence="5">The sequence shown here is derived from an EMBL/GenBank/DDBJ whole genome shotgun (WGS) entry which is preliminary data.</text>
</comment>
<comment type="similarity">
    <text evidence="3">Belongs to the HAD-like hydrolase superfamily. CbbY/CbbZ/Gph/YieH family.</text>
</comment>
<dbReference type="InterPro" id="IPR050155">
    <property type="entry name" value="HAD-like_hydrolase_sf"/>
</dbReference>
<dbReference type="EC" id="3.1.3.18" evidence="4"/>
<gene>
    <name evidence="5" type="ORF">H9894_06365</name>
</gene>
<dbReference type="GO" id="GO:0005829">
    <property type="term" value="C:cytosol"/>
    <property type="evidence" value="ECO:0007669"/>
    <property type="project" value="TreeGrafter"/>
</dbReference>
<evidence type="ECO:0000313" key="5">
    <source>
        <dbReference type="EMBL" id="HIW00798.1"/>
    </source>
</evidence>
<dbReference type="InterPro" id="IPR036412">
    <property type="entry name" value="HAD-like_sf"/>
</dbReference>
<dbReference type="SFLD" id="SFLDS00003">
    <property type="entry name" value="Haloacid_Dehalogenase"/>
    <property type="match status" value="1"/>
</dbReference>
<evidence type="ECO:0000256" key="4">
    <source>
        <dbReference type="ARBA" id="ARBA00013078"/>
    </source>
</evidence>
<dbReference type="PANTHER" id="PTHR43434">
    <property type="entry name" value="PHOSPHOGLYCOLATE PHOSPHATASE"/>
    <property type="match status" value="1"/>
</dbReference>
<dbReference type="Gene3D" id="1.10.150.240">
    <property type="entry name" value="Putative phosphatase, domain 2"/>
    <property type="match status" value="1"/>
</dbReference>
<dbReference type="GO" id="GO:0008967">
    <property type="term" value="F:phosphoglycolate phosphatase activity"/>
    <property type="evidence" value="ECO:0007669"/>
    <property type="project" value="UniProtKB-EC"/>
</dbReference>
<evidence type="ECO:0000313" key="6">
    <source>
        <dbReference type="Proteomes" id="UP000886752"/>
    </source>
</evidence>